<protein>
    <recommendedName>
        <fullName evidence="2">DUF397 domain-containing protein</fullName>
    </recommendedName>
</protein>
<dbReference type="Pfam" id="PF04149">
    <property type="entry name" value="DUF397"/>
    <property type="match status" value="1"/>
</dbReference>
<dbReference type="Proteomes" id="UP000184363">
    <property type="component" value="Unassembled WGS sequence"/>
</dbReference>
<dbReference type="EMBL" id="FRAP01000001">
    <property type="protein sequence ID" value="SHJ96858.1"/>
    <property type="molecule type" value="Genomic_DNA"/>
</dbReference>
<evidence type="ECO:0000256" key="1">
    <source>
        <dbReference type="SAM" id="MobiDB-lite"/>
    </source>
</evidence>
<evidence type="ECO:0000259" key="2">
    <source>
        <dbReference type="Pfam" id="PF04149"/>
    </source>
</evidence>
<sequence>MDTDIRSADRPDVRPGRSVAADSLGPLPWRKSRASGAGNCVELAPVADGVVAVRHSQDPHGPALIYSAAEIAAFVAGAKDGEFDDLLA</sequence>
<keyword evidence="4" id="KW-1185">Reference proteome</keyword>
<proteinExistence type="predicted"/>
<organism evidence="3 4">
    <name type="scientific">Pseudonocardia thermophila</name>
    <dbReference type="NCBI Taxonomy" id="1848"/>
    <lineage>
        <taxon>Bacteria</taxon>
        <taxon>Bacillati</taxon>
        <taxon>Actinomycetota</taxon>
        <taxon>Actinomycetes</taxon>
        <taxon>Pseudonocardiales</taxon>
        <taxon>Pseudonocardiaceae</taxon>
        <taxon>Pseudonocardia</taxon>
    </lineage>
</organism>
<dbReference type="STRING" id="1848.SAMN05443637_101344"/>
<gene>
    <name evidence="3" type="ORF">SAMN05443637_101344</name>
</gene>
<accession>A0A1M6NMD1</accession>
<feature type="compositionally biased region" description="Basic and acidic residues" evidence="1">
    <location>
        <begin position="1"/>
        <end position="15"/>
    </location>
</feature>
<reference evidence="3 4" key="1">
    <citation type="submission" date="2016-11" db="EMBL/GenBank/DDBJ databases">
        <authorList>
            <person name="Jaros S."/>
            <person name="Januszkiewicz K."/>
            <person name="Wedrychowicz H."/>
        </authorList>
    </citation>
    <scope>NUCLEOTIDE SEQUENCE [LARGE SCALE GENOMIC DNA]</scope>
    <source>
        <strain evidence="3 4">DSM 43832</strain>
    </source>
</reference>
<name>A0A1M6NMD1_PSETH</name>
<feature type="domain" description="DUF397" evidence="2">
    <location>
        <begin position="28"/>
        <end position="79"/>
    </location>
</feature>
<dbReference type="InterPro" id="IPR007278">
    <property type="entry name" value="DUF397"/>
</dbReference>
<dbReference type="AlphaFoldDB" id="A0A1M6NMD1"/>
<feature type="region of interest" description="Disordered" evidence="1">
    <location>
        <begin position="1"/>
        <end position="34"/>
    </location>
</feature>
<evidence type="ECO:0000313" key="4">
    <source>
        <dbReference type="Proteomes" id="UP000184363"/>
    </source>
</evidence>
<evidence type="ECO:0000313" key="3">
    <source>
        <dbReference type="EMBL" id="SHJ96858.1"/>
    </source>
</evidence>